<comment type="caution">
    <text evidence="2">The sequence shown here is derived from an EMBL/GenBank/DDBJ whole genome shotgun (WGS) entry which is preliminary data.</text>
</comment>
<feature type="transmembrane region" description="Helical" evidence="1">
    <location>
        <begin position="507"/>
        <end position="527"/>
    </location>
</feature>
<gene>
    <name evidence="2" type="ORF">ACHHYP_05146</name>
</gene>
<feature type="transmembrane region" description="Helical" evidence="1">
    <location>
        <begin position="69"/>
        <end position="91"/>
    </location>
</feature>
<feature type="transmembrane region" description="Helical" evidence="1">
    <location>
        <begin position="328"/>
        <end position="349"/>
    </location>
</feature>
<keyword evidence="1" id="KW-0812">Transmembrane</keyword>
<dbReference type="Proteomes" id="UP000243579">
    <property type="component" value="Unassembled WGS sequence"/>
</dbReference>
<dbReference type="AlphaFoldDB" id="A0A1V9YYY5"/>
<accession>A0A1V9YYY5</accession>
<reference evidence="2 3" key="1">
    <citation type="journal article" date="2014" name="Genome Biol. Evol.">
        <title>The secreted proteins of Achlya hypogyna and Thraustotheca clavata identify the ancestral oomycete secretome and reveal gene acquisitions by horizontal gene transfer.</title>
        <authorList>
            <person name="Misner I."/>
            <person name="Blouin N."/>
            <person name="Leonard G."/>
            <person name="Richards T.A."/>
            <person name="Lane C.E."/>
        </authorList>
    </citation>
    <scope>NUCLEOTIDE SEQUENCE [LARGE SCALE GENOMIC DNA]</scope>
    <source>
        <strain evidence="2 3">ATCC 48635</strain>
    </source>
</reference>
<evidence type="ECO:0000313" key="3">
    <source>
        <dbReference type="Proteomes" id="UP000243579"/>
    </source>
</evidence>
<feature type="transmembrane region" description="Helical" evidence="1">
    <location>
        <begin position="375"/>
        <end position="393"/>
    </location>
</feature>
<evidence type="ECO:0008006" key="4">
    <source>
        <dbReference type="Google" id="ProtNLM"/>
    </source>
</evidence>
<evidence type="ECO:0000256" key="1">
    <source>
        <dbReference type="SAM" id="Phobius"/>
    </source>
</evidence>
<dbReference type="OrthoDB" id="72298at2759"/>
<keyword evidence="3" id="KW-1185">Reference proteome</keyword>
<feature type="transmembrane region" description="Helical" evidence="1">
    <location>
        <begin position="442"/>
        <end position="462"/>
    </location>
</feature>
<protein>
    <recommendedName>
        <fullName evidence="4">Transmembrane protein</fullName>
    </recommendedName>
</protein>
<name>A0A1V9YYY5_ACHHY</name>
<evidence type="ECO:0000313" key="2">
    <source>
        <dbReference type="EMBL" id="OQR90912.1"/>
    </source>
</evidence>
<dbReference type="EMBL" id="JNBR01000568">
    <property type="protein sequence ID" value="OQR90912.1"/>
    <property type="molecule type" value="Genomic_DNA"/>
</dbReference>
<feature type="transmembrane region" description="Helical" evidence="1">
    <location>
        <begin position="405"/>
        <end position="430"/>
    </location>
</feature>
<organism evidence="2 3">
    <name type="scientific">Achlya hypogyna</name>
    <name type="common">Oomycete</name>
    <name type="synonym">Protoachlya hypogyna</name>
    <dbReference type="NCBI Taxonomy" id="1202772"/>
    <lineage>
        <taxon>Eukaryota</taxon>
        <taxon>Sar</taxon>
        <taxon>Stramenopiles</taxon>
        <taxon>Oomycota</taxon>
        <taxon>Saprolegniomycetes</taxon>
        <taxon>Saprolegniales</taxon>
        <taxon>Achlyaceae</taxon>
        <taxon>Achlya</taxon>
    </lineage>
</organism>
<keyword evidence="1" id="KW-0472">Membrane</keyword>
<sequence>MERRSSAAITTTNASHGVAHGLSHASALGTSRRLSHTSTWFASKKYLHDGIKKPTGVPVRVWVRIGANLAAFVAIYTSLASMFVLGAMGAMGRRTLAPRVQAGSWQPLGQSCELSADGFVLHSCSPSETALLATTTGWLALGSQLAQSLIVPSGSNFKVTTCITGCTDDVPQASLELLIGTSIFPECQPTTGGQPVAAVGLVEAATVSGTYPNAAYLLTLFVDAATQQTGIYTNSGGSTVQIIDDVLRVLVDTNGTSAAYPAGINTVINSWPLGPRYPLQYSCISHIIDVSDKVLRLSGWHEGIHSHKAVVPGAACGHTVVKADELNALHIVLVVVTITGLGGDMLITFECLRGVLQRKPVLTYDILTGVEQRKVLLFIGAVSAFPGLLFVDVARMYHGTPRDDWFWLLSIVTLGVFMAWMSLLLVLVFQHVPNPRAIRYRLAPWSGSIFIYLSIPAIALSIHHSHEPLYRAFLRVPPTLTMNIRGYACACGAYGPDGIQATASASLSNLVATIVGCFIFSVAYAMVKLRVTKRKWFIDVHWTTDNVFLSARGIPYWFTGLPLDVADAIRIGNHLFCKPNMQVRMGLASVALLTSGRKIIVQQASAARQEQPGEALYVVSIYGLVPALVPAWCRFYAPLLYGTVTANSFQGTRSNRVPRGNDYVYSRGSCVG</sequence>
<proteinExistence type="predicted"/>
<keyword evidence="1" id="KW-1133">Transmembrane helix</keyword>